<evidence type="ECO:0000313" key="1">
    <source>
        <dbReference type="EMBL" id="KLO14287.1"/>
    </source>
</evidence>
<organism evidence="1 2">
    <name type="scientific">Schizopora paradoxa</name>
    <dbReference type="NCBI Taxonomy" id="27342"/>
    <lineage>
        <taxon>Eukaryota</taxon>
        <taxon>Fungi</taxon>
        <taxon>Dikarya</taxon>
        <taxon>Basidiomycota</taxon>
        <taxon>Agaricomycotina</taxon>
        <taxon>Agaricomycetes</taxon>
        <taxon>Hymenochaetales</taxon>
        <taxon>Schizoporaceae</taxon>
        <taxon>Schizopora</taxon>
    </lineage>
</organism>
<name>A0A0H2RRQ3_9AGAM</name>
<dbReference type="FunCoup" id="A0A0H2RRQ3">
    <property type="interactions" value="312"/>
</dbReference>
<dbReference type="Pfam" id="PF00300">
    <property type="entry name" value="His_Phos_1"/>
    <property type="match status" value="1"/>
</dbReference>
<dbReference type="GO" id="GO:0005737">
    <property type="term" value="C:cytoplasm"/>
    <property type="evidence" value="ECO:0007669"/>
    <property type="project" value="TreeGrafter"/>
</dbReference>
<dbReference type="InParanoid" id="A0A0H2RRQ3"/>
<dbReference type="InterPro" id="IPR050275">
    <property type="entry name" value="PGM_Phosphatase"/>
</dbReference>
<dbReference type="GO" id="GO:0016791">
    <property type="term" value="F:phosphatase activity"/>
    <property type="evidence" value="ECO:0007669"/>
    <property type="project" value="TreeGrafter"/>
</dbReference>
<sequence>MDSKYSIVPGFFAHPELEGLLPLQTASLPPRFGLVDESQNRWQTFLADIEKLNTNAPPNVSYKAIFAGRHGEGWHNVAEAKYGTEAWEEKWAALEGDGEITWGPDPNLTPLGVDQAKEAHKLWEVETSRFGLPLPARFFCSPLTRALETFTITFEGIVSSDKKAPLVMENCREQYGVHTCDKRRSASYITSTFPDVVLEHNFSDEDPLYSPDWRESHSNVARRAKKVLDYIFFEDDVAKDEVLISITAHSGFINGLVAVTGHPKCNLPTGGILPMVVKCTKSSQSTD</sequence>
<protein>
    <submittedName>
        <fullName evidence="1">Phosphoglycerate mutase</fullName>
    </submittedName>
</protein>
<dbReference type="Gene3D" id="3.40.50.1240">
    <property type="entry name" value="Phosphoglycerate mutase-like"/>
    <property type="match status" value="1"/>
</dbReference>
<dbReference type="Proteomes" id="UP000053477">
    <property type="component" value="Unassembled WGS sequence"/>
</dbReference>
<reference evidence="1 2" key="1">
    <citation type="submission" date="2015-04" db="EMBL/GenBank/DDBJ databases">
        <title>Complete genome sequence of Schizopora paradoxa KUC8140, a cosmopolitan wood degrader in East Asia.</title>
        <authorList>
            <consortium name="DOE Joint Genome Institute"/>
            <person name="Min B."/>
            <person name="Park H."/>
            <person name="Jang Y."/>
            <person name="Kim J.-J."/>
            <person name="Kim K.H."/>
            <person name="Pangilinan J."/>
            <person name="Lipzen A."/>
            <person name="Riley R."/>
            <person name="Grigoriev I.V."/>
            <person name="Spatafora J.W."/>
            <person name="Choi I.-G."/>
        </authorList>
    </citation>
    <scope>NUCLEOTIDE SEQUENCE [LARGE SCALE GENOMIC DNA]</scope>
    <source>
        <strain evidence="1 2">KUC8140</strain>
    </source>
</reference>
<keyword evidence="2" id="KW-1185">Reference proteome</keyword>
<evidence type="ECO:0000313" key="2">
    <source>
        <dbReference type="Proteomes" id="UP000053477"/>
    </source>
</evidence>
<dbReference type="PANTHER" id="PTHR48100:SF1">
    <property type="entry name" value="HISTIDINE PHOSPHATASE FAMILY PROTEIN-RELATED"/>
    <property type="match status" value="1"/>
</dbReference>
<dbReference type="EMBL" id="KQ085946">
    <property type="protein sequence ID" value="KLO14287.1"/>
    <property type="molecule type" value="Genomic_DNA"/>
</dbReference>
<dbReference type="CDD" id="cd07067">
    <property type="entry name" value="HP_PGM_like"/>
    <property type="match status" value="1"/>
</dbReference>
<gene>
    <name evidence="1" type="ORF">SCHPADRAFT_889414</name>
</gene>
<proteinExistence type="predicted"/>
<accession>A0A0H2RRQ3</accession>
<dbReference type="InterPro" id="IPR029033">
    <property type="entry name" value="His_PPase_superfam"/>
</dbReference>
<dbReference type="AlphaFoldDB" id="A0A0H2RRQ3"/>
<dbReference type="OrthoDB" id="496981at2759"/>
<dbReference type="SUPFAM" id="SSF53254">
    <property type="entry name" value="Phosphoglycerate mutase-like"/>
    <property type="match status" value="1"/>
</dbReference>
<dbReference type="InterPro" id="IPR013078">
    <property type="entry name" value="His_Pase_superF_clade-1"/>
</dbReference>
<dbReference type="PANTHER" id="PTHR48100">
    <property type="entry name" value="BROAD-SPECIFICITY PHOSPHATASE YOR283W-RELATED"/>
    <property type="match status" value="1"/>
</dbReference>